<evidence type="ECO:0000313" key="2">
    <source>
        <dbReference type="EMBL" id="MFB9532637.1"/>
    </source>
</evidence>
<dbReference type="RefSeq" id="WP_346118291.1">
    <property type="nucleotide sequence ID" value="NZ_BAAAXC010000005.1"/>
</dbReference>
<dbReference type="Pfam" id="PF01526">
    <property type="entry name" value="DDE_Tnp_Tn3"/>
    <property type="match status" value="1"/>
</dbReference>
<feature type="domain" description="Tn3 transposase DDE" evidence="1">
    <location>
        <begin position="3"/>
        <end position="144"/>
    </location>
</feature>
<evidence type="ECO:0000259" key="1">
    <source>
        <dbReference type="Pfam" id="PF01526"/>
    </source>
</evidence>
<reference evidence="2 3" key="1">
    <citation type="submission" date="2024-09" db="EMBL/GenBank/DDBJ databases">
        <authorList>
            <person name="Sun Q."/>
            <person name="Mori K."/>
        </authorList>
    </citation>
    <scope>NUCLEOTIDE SEQUENCE [LARGE SCALE GENOMIC DNA]</scope>
    <source>
        <strain evidence="2 3">JCM 3323</strain>
    </source>
</reference>
<gene>
    <name evidence="2" type="ORF">ACFFRN_39035</name>
</gene>
<keyword evidence="3" id="KW-1185">Reference proteome</keyword>
<comment type="caution">
    <text evidence="2">The sequence shown here is derived from an EMBL/GenBank/DDBJ whole genome shotgun (WGS) entry which is preliminary data.</text>
</comment>
<dbReference type="EMBL" id="JBHMCE010000014">
    <property type="protein sequence ID" value="MFB9532637.1"/>
    <property type="molecule type" value="Genomic_DNA"/>
</dbReference>
<sequence>MYTSEVSPYDVVRMLQRDGHPPALGEAINTYGRLVKSLHVLALIDDEDLRRDIKGIRNLQEGRHALAERVFHGRKGQLFHRYYDGLEDQLGALGIVLNCLVLWNTTYIDDALSRLREQGYPVREADVARLSPFICKHINVHGRYSFYRHELGGARRPLRDPETPDPDAEDEQD</sequence>
<dbReference type="Proteomes" id="UP001589646">
    <property type="component" value="Unassembled WGS sequence"/>
</dbReference>
<dbReference type="InterPro" id="IPR002513">
    <property type="entry name" value="Tn3_Tnp_DDE_dom"/>
</dbReference>
<evidence type="ECO:0000313" key="3">
    <source>
        <dbReference type="Proteomes" id="UP001589646"/>
    </source>
</evidence>
<organism evidence="2 3">
    <name type="scientific">Nonomuraea roseola</name>
    <dbReference type="NCBI Taxonomy" id="46179"/>
    <lineage>
        <taxon>Bacteria</taxon>
        <taxon>Bacillati</taxon>
        <taxon>Actinomycetota</taxon>
        <taxon>Actinomycetes</taxon>
        <taxon>Streptosporangiales</taxon>
        <taxon>Streptosporangiaceae</taxon>
        <taxon>Nonomuraea</taxon>
    </lineage>
</organism>
<protein>
    <submittedName>
        <fullName evidence="2">Tn3 family transposase</fullName>
    </submittedName>
</protein>
<accession>A0ABV5QAX2</accession>
<name>A0ABV5QAX2_9ACTN</name>
<proteinExistence type="predicted"/>